<feature type="transmembrane region" description="Helical" evidence="1">
    <location>
        <begin position="31"/>
        <end position="48"/>
    </location>
</feature>
<sequence length="163" mass="18624">MFFFRILHIIAAIFFGLSAYVQKNDPDAEIWIIIYLLPAFLSLSTAIWPGFTELAIISCMNTVIIVGYCLYGGFVLASNYDFDENLLHWIIHDEAGREFSGLMIVTLWSAAMHGSSRSIPKQTLLMTSLIVIAPAAYWLYIYFDHSFRLLWPEHCQTALYPDS</sequence>
<reference evidence="3 4" key="1">
    <citation type="submission" date="2024-02" db="EMBL/GenBank/DDBJ databases">
        <authorList>
            <person name="Daric V."/>
            <person name="Darras S."/>
        </authorList>
    </citation>
    <scope>NUCLEOTIDE SEQUENCE [LARGE SCALE GENOMIC DNA]</scope>
</reference>
<comment type="caution">
    <text evidence="3">The sequence shown here is derived from an EMBL/GenBank/DDBJ whole genome shotgun (WGS) entry which is preliminary data.</text>
</comment>
<evidence type="ECO:0000256" key="1">
    <source>
        <dbReference type="SAM" id="Phobius"/>
    </source>
</evidence>
<feature type="chain" id="PRO_5045980838" description="Transmembrane protein 220" evidence="2">
    <location>
        <begin position="20"/>
        <end position="163"/>
    </location>
</feature>
<protein>
    <recommendedName>
        <fullName evidence="5">Transmembrane protein 220</fullName>
    </recommendedName>
</protein>
<evidence type="ECO:0000313" key="3">
    <source>
        <dbReference type="EMBL" id="CAK8695396.1"/>
    </source>
</evidence>
<proteinExistence type="predicted"/>
<dbReference type="PANTHER" id="PTHR34262">
    <property type="entry name" value="TRANSMEMBRANE PROTEIN 220"/>
    <property type="match status" value="1"/>
</dbReference>
<keyword evidence="4" id="KW-1185">Reference proteome</keyword>
<gene>
    <name evidence="3" type="ORF">CVLEPA_LOCUS28676</name>
</gene>
<evidence type="ECO:0000256" key="2">
    <source>
        <dbReference type="SAM" id="SignalP"/>
    </source>
</evidence>
<feature type="transmembrane region" description="Helical" evidence="1">
    <location>
        <begin position="55"/>
        <end position="75"/>
    </location>
</feature>
<name>A0ABP0GUI8_CLALP</name>
<dbReference type="InterPro" id="IPR029377">
    <property type="entry name" value="TMEM220"/>
</dbReference>
<evidence type="ECO:0000313" key="4">
    <source>
        <dbReference type="Proteomes" id="UP001642483"/>
    </source>
</evidence>
<dbReference type="Pfam" id="PF15071">
    <property type="entry name" value="TMEM220"/>
    <property type="match status" value="1"/>
</dbReference>
<evidence type="ECO:0008006" key="5">
    <source>
        <dbReference type="Google" id="ProtNLM"/>
    </source>
</evidence>
<feature type="signal peptide" evidence="2">
    <location>
        <begin position="1"/>
        <end position="19"/>
    </location>
</feature>
<dbReference type="Proteomes" id="UP001642483">
    <property type="component" value="Unassembled WGS sequence"/>
</dbReference>
<accession>A0ABP0GUI8</accession>
<feature type="transmembrane region" description="Helical" evidence="1">
    <location>
        <begin position="124"/>
        <end position="143"/>
    </location>
</feature>
<dbReference type="EMBL" id="CAWYQH010000152">
    <property type="protein sequence ID" value="CAK8695396.1"/>
    <property type="molecule type" value="Genomic_DNA"/>
</dbReference>
<keyword evidence="2" id="KW-0732">Signal</keyword>
<keyword evidence="1" id="KW-1133">Transmembrane helix</keyword>
<keyword evidence="1" id="KW-0472">Membrane</keyword>
<dbReference type="PANTHER" id="PTHR34262:SF1">
    <property type="entry name" value="TRANSMEMBRANE PROTEIN 220"/>
    <property type="match status" value="1"/>
</dbReference>
<keyword evidence="1" id="KW-0812">Transmembrane</keyword>
<organism evidence="3 4">
    <name type="scientific">Clavelina lepadiformis</name>
    <name type="common">Light-bulb sea squirt</name>
    <name type="synonym">Ascidia lepadiformis</name>
    <dbReference type="NCBI Taxonomy" id="159417"/>
    <lineage>
        <taxon>Eukaryota</taxon>
        <taxon>Metazoa</taxon>
        <taxon>Chordata</taxon>
        <taxon>Tunicata</taxon>
        <taxon>Ascidiacea</taxon>
        <taxon>Aplousobranchia</taxon>
        <taxon>Clavelinidae</taxon>
        <taxon>Clavelina</taxon>
    </lineage>
</organism>